<feature type="region of interest" description="Disordered" evidence="20">
    <location>
        <begin position="249"/>
        <end position="304"/>
    </location>
</feature>
<evidence type="ECO:0000313" key="23">
    <source>
        <dbReference type="Proteomes" id="UP000242877"/>
    </source>
</evidence>
<reference evidence="22 23" key="1">
    <citation type="journal article" date="2016" name="Genome Biol. Evol.">
        <title>Divergent and convergent evolution of fungal pathogenicity.</title>
        <authorList>
            <person name="Shang Y."/>
            <person name="Xiao G."/>
            <person name="Zheng P."/>
            <person name="Cen K."/>
            <person name="Zhan S."/>
            <person name="Wang C."/>
        </authorList>
    </citation>
    <scope>NUCLEOTIDE SEQUENCE [LARGE SCALE GENOMIC DNA]</scope>
    <source>
        <strain evidence="22 23">ARSEF 7405</strain>
    </source>
</reference>
<evidence type="ECO:0000256" key="3">
    <source>
        <dbReference type="ARBA" id="ARBA00004164"/>
    </source>
</evidence>
<evidence type="ECO:0000256" key="4">
    <source>
        <dbReference type="ARBA" id="ARBA00013714"/>
    </source>
</evidence>
<evidence type="ECO:0000256" key="15">
    <source>
        <dbReference type="ARBA" id="ARBA00023136"/>
    </source>
</evidence>
<dbReference type="Gene3D" id="1.10.287.2900">
    <property type="match status" value="1"/>
</dbReference>
<evidence type="ECO:0000256" key="2">
    <source>
        <dbReference type="ARBA" id="ARBA00001973"/>
    </source>
</evidence>
<keyword evidence="5" id="KW-0813">Transport</keyword>
<evidence type="ECO:0000256" key="19">
    <source>
        <dbReference type="ARBA" id="ARBA00033150"/>
    </source>
</evidence>
<dbReference type="PANTHER" id="PTHR21622">
    <property type="entry name" value="COILED-COIL-HELIX-COILED-COIL-HELIX DOMAIN CONTAINING 4"/>
    <property type="match status" value="1"/>
</dbReference>
<comment type="function">
    <text evidence="18">Required for the import and folding of small cysteine-containing proteins (small Tim) in the mitochondrial intermembrane space (IMS). Forms a redox cycle with ERV1 that involves a disulfide relay system. Precursor proteins to be imported into the IMS are translocated in their reduced form into the mitochondria. The oxidized form of MIA40 forms a transient intermolecular disulfide bridge with the reduced precursor protein, resulting in oxidation of the precursor protein that now contains an intramolecular disulfide bond and is able to undergo folding in the IMS.</text>
</comment>
<keyword evidence="12" id="KW-0560">Oxidoreductase</keyword>
<dbReference type="InterPro" id="IPR010625">
    <property type="entry name" value="CHCH"/>
</dbReference>
<comment type="cofactor">
    <cofactor evidence="2">
        <name>Cu(2+)</name>
        <dbReference type="ChEBI" id="CHEBI:29036"/>
    </cofactor>
</comment>
<dbReference type="OrthoDB" id="7481291at2759"/>
<evidence type="ECO:0000256" key="7">
    <source>
        <dbReference type="ARBA" id="ARBA00022792"/>
    </source>
</evidence>
<evidence type="ECO:0000256" key="17">
    <source>
        <dbReference type="ARBA" id="ARBA00023284"/>
    </source>
</evidence>
<evidence type="ECO:0000256" key="12">
    <source>
        <dbReference type="ARBA" id="ARBA00023002"/>
    </source>
</evidence>
<feature type="compositionally biased region" description="Polar residues" evidence="20">
    <location>
        <begin position="135"/>
        <end position="153"/>
    </location>
</feature>
<dbReference type="EMBL" id="AZGZ01000047">
    <property type="protein sequence ID" value="KZZ86793.1"/>
    <property type="molecule type" value="Genomic_DNA"/>
</dbReference>
<evidence type="ECO:0000256" key="18">
    <source>
        <dbReference type="ARBA" id="ARBA00024980"/>
    </source>
</evidence>
<keyword evidence="11" id="KW-1133">Transmembrane helix</keyword>
<dbReference type="AlphaFoldDB" id="A0A162HZY8"/>
<keyword evidence="16" id="KW-1015">Disulfide bond</keyword>
<evidence type="ECO:0000256" key="13">
    <source>
        <dbReference type="ARBA" id="ARBA00023010"/>
    </source>
</evidence>
<evidence type="ECO:0000256" key="5">
    <source>
        <dbReference type="ARBA" id="ARBA00022448"/>
    </source>
</evidence>
<evidence type="ECO:0000256" key="16">
    <source>
        <dbReference type="ARBA" id="ARBA00023157"/>
    </source>
</evidence>
<accession>A0A162HZY8</accession>
<evidence type="ECO:0000256" key="10">
    <source>
        <dbReference type="ARBA" id="ARBA00022968"/>
    </source>
</evidence>
<comment type="subcellular location">
    <subcellularLocation>
        <location evidence="3">Mitochondrion inner membrane</location>
        <topology evidence="3">Single-pass type II membrane protein</topology>
        <orientation evidence="3">Intermembrane side</orientation>
    </subcellularLocation>
</comment>
<keyword evidence="9" id="KW-0809">Transit peptide</keyword>
<dbReference type="PROSITE" id="PS51808">
    <property type="entry name" value="CHCH"/>
    <property type="match status" value="1"/>
</dbReference>
<keyword evidence="13" id="KW-0811">Translocation</keyword>
<keyword evidence="7" id="KW-0999">Mitochondrion inner membrane</keyword>
<dbReference type="PANTHER" id="PTHR21622:SF0">
    <property type="entry name" value="COILED-COIL-HELIX-COILED-COIL-HELIX DOMAIN CONTAINING 4"/>
    <property type="match status" value="1"/>
</dbReference>
<feature type="region of interest" description="Disordered" evidence="20">
    <location>
        <begin position="100"/>
        <end position="175"/>
    </location>
</feature>
<evidence type="ECO:0000256" key="9">
    <source>
        <dbReference type="ARBA" id="ARBA00022946"/>
    </source>
</evidence>
<dbReference type="GO" id="GO:0005758">
    <property type="term" value="C:mitochondrial intermembrane space"/>
    <property type="evidence" value="ECO:0007669"/>
    <property type="project" value="TreeGrafter"/>
</dbReference>
<dbReference type="InterPro" id="IPR039289">
    <property type="entry name" value="CHCHD4"/>
</dbReference>
<dbReference type="GO" id="GO:0015035">
    <property type="term" value="F:protein-disulfide reductase activity"/>
    <property type="evidence" value="ECO:0007669"/>
    <property type="project" value="InterPro"/>
</dbReference>
<dbReference type="FunFam" id="1.10.287.2900:FF:000002">
    <property type="entry name" value="Mitochondrial intermembrane space import and assembly protein"/>
    <property type="match status" value="1"/>
</dbReference>
<keyword evidence="15" id="KW-0472">Membrane</keyword>
<evidence type="ECO:0000256" key="14">
    <source>
        <dbReference type="ARBA" id="ARBA00023128"/>
    </source>
</evidence>
<evidence type="ECO:0000256" key="20">
    <source>
        <dbReference type="SAM" id="MobiDB-lite"/>
    </source>
</evidence>
<sequence length="304" mass="32828">MFKSASRSILRATSSTTASYPSASTATSAAAAAHRQLALQRGFAPARRFLSTGTKAKGADKPSTWKGTIAKWTAAGALVWWYNTSDVFAEEPSFSIADKLGVSKTPSSPSQPTIESILSERRHKSFPEKEPVHPTTISQDPAVSQDAQQQLQPEGNPDLMTPGELHDEASSQGAFNEETGEINWDCPCLGGMAHGPCGEEFKAAFSCFVYSKEEPKGMDCIEKFKGMQDCFRQHPEIYGSELEEEEVEAELTKQDVEEQVAQASSTEAPETMSPAPAEPPVAPLETVKERPDQKAAALVGSESR</sequence>
<keyword evidence="23" id="KW-1185">Reference proteome</keyword>
<comment type="cofactor">
    <cofactor evidence="1">
        <name>Zn(2+)</name>
        <dbReference type="ChEBI" id="CHEBI:29105"/>
    </cofactor>
</comment>
<dbReference type="Proteomes" id="UP000242877">
    <property type="component" value="Unassembled WGS sequence"/>
</dbReference>
<evidence type="ECO:0000313" key="22">
    <source>
        <dbReference type="EMBL" id="KZZ86793.1"/>
    </source>
</evidence>
<evidence type="ECO:0000256" key="6">
    <source>
        <dbReference type="ARBA" id="ARBA00022692"/>
    </source>
</evidence>
<feature type="compositionally biased region" description="Polar residues" evidence="20">
    <location>
        <begin position="104"/>
        <end position="116"/>
    </location>
</feature>
<keyword evidence="8" id="KW-0653">Protein transport</keyword>
<name>A0A162HZY8_9EURO</name>
<proteinExistence type="predicted"/>
<evidence type="ECO:0000256" key="8">
    <source>
        <dbReference type="ARBA" id="ARBA00022927"/>
    </source>
</evidence>
<dbReference type="VEuPathDB" id="FungiDB:AAP_06195"/>
<feature type="domain" description="CHCH" evidence="21">
    <location>
        <begin position="197"/>
        <end position="233"/>
    </location>
</feature>
<dbReference type="GO" id="GO:0005743">
    <property type="term" value="C:mitochondrial inner membrane"/>
    <property type="evidence" value="ECO:0007669"/>
    <property type="project" value="UniProtKB-SubCell"/>
</dbReference>
<keyword evidence="14" id="KW-0496">Mitochondrion</keyword>
<gene>
    <name evidence="22" type="ORF">AAP_06195</name>
</gene>
<dbReference type="GO" id="GO:0045041">
    <property type="term" value="P:protein import into mitochondrial intermembrane space"/>
    <property type="evidence" value="ECO:0007669"/>
    <property type="project" value="InterPro"/>
</dbReference>
<dbReference type="Pfam" id="PF06747">
    <property type="entry name" value="CHCH"/>
    <property type="match status" value="1"/>
</dbReference>
<comment type="caution">
    <text evidence="22">The sequence shown here is derived from an EMBL/GenBank/DDBJ whole genome shotgun (WGS) entry which is preliminary data.</text>
</comment>
<keyword evidence="6" id="KW-0812">Transmembrane</keyword>
<keyword evidence="17" id="KW-0676">Redox-active center</keyword>
<organism evidence="22 23">
    <name type="scientific">Ascosphaera apis ARSEF 7405</name>
    <dbReference type="NCBI Taxonomy" id="392613"/>
    <lineage>
        <taxon>Eukaryota</taxon>
        <taxon>Fungi</taxon>
        <taxon>Dikarya</taxon>
        <taxon>Ascomycota</taxon>
        <taxon>Pezizomycotina</taxon>
        <taxon>Eurotiomycetes</taxon>
        <taxon>Eurotiomycetidae</taxon>
        <taxon>Onygenales</taxon>
        <taxon>Ascosphaeraceae</taxon>
        <taxon>Ascosphaera</taxon>
    </lineage>
</organism>
<evidence type="ECO:0000256" key="11">
    <source>
        <dbReference type="ARBA" id="ARBA00022989"/>
    </source>
</evidence>
<evidence type="ECO:0000259" key="21">
    <source>
        <dbReference type="Pfam" id="PF06747"/>
    </source>
</evidence>
<keyword evidence="10" id="KW-0735">Signal-anchor</keyword>
<protein>
    <recommendedName>
        <fullName evidence="4">Mitochondrial intermembrane space import and assembly protein 40</fullName>
    </recommendedName>
    <alternativeName>
        <fullName evidence="19">Mitochondrial import inner membrane translocase TIM40</fullName>
    </alternativeName>
</protein>
<evidence type="ECO:0000256" key="1">
    <source>
        <dbReference type="ARBA" id="ARBA00001947"/>
    </source>
</evidence>